<reference evidence="1 2" key="1">
    <citation type="submission" date="2019-11" db="EMBL/GenBank/DDBJ databases">
        <title>Whole genome sequence of Oryza granulata.</title>
        <authorList>
            <person name="Li W."/>
        </authorList>
    </citation>
    <scope>NUCLEOTIDE SEQUENCE [LARGE SCALE GENOMIC DNA]</scope>
    <source>
        <strain evidence="2">cv. Menghai</strain>
        <tissue evidence="1">Leaf</tissue>
    </source>
</reference>
<name>A0A6G1CXE2_9ORYZ</name>
<protein>
    <submittedName>
        <fullName evidence="1">Uncharacterized protein</fullName>
    </submittedName>
</protein>
<dbReference type="EMBL" id="SPHZ02000008">
    <property type="protein sequence ID" value="KAF0904772.1"/>
    <property type="molecule type" value="Genomic_DNA"/>
</dbReference>
<evidence type="ECO:0000313" key="1">
    <source>
        <dbReference type="EMBL" id="KAF0904772.1"/>
    </source>
</evidence>
<proteinExistence type="predicted"/>
<evidence type="ECO:0000313" key="2">
    <source>
        <dbReference type="Proteomes" id="UP000479710"/>
    </source>
</evidence>
<comment type="caution">
    <text evidence="1">The sequence shown here is derived from an EMBL/GenBank/DDBJ whole genome shotgun (WGS) entry which is preliminary data.</text>
</comment>
<keyword evidence="2" id="KW-1185">Reference proteome</keyword>
<dbReference type="Proteomes" id="UP000479710">
    <property type="component" value="Unassembled WGS sequence"/>
</dbReference>
<gene>
    <name evidence="1" type="ORF">E2562_037011</name>
</gene>
<organism evidence="1 2">
    <name type="scientific">Oryza meyeriana var. granulata</name>
    <dbReference type="NCBI Taxonomy" id="110450"/>
    <lineage>
        <taxon>Eukaryota</taxon>
        <taxon>Viridiplantae</taxon>
        <taxon>Streptophyta</taxon>
        <taxon>Embryophyta</taxon>
        <taxon>Tracheophyta</taxon>
        <taxon>Spermatophyta</taxon>
        <taxon>Magnoliopsida</taxon>
        <taxon>Liliopsida</taxon>
        <taxon>Poales</taxon>
        <taxon>Poaceae</taxon>
        <taxon>BOP clade</taxon>
        <taxon>Oryzoideae</taxon>
        <taxon>Oryzeae</taxon>
        <taxon>Oryzinae</taxon>
        <taxon>Oryza</taxon>
        <taxon>Oryza meyeriana</taxon>
    </lineage>
</organism>
<accession>A0A6G1CXE2</accession>
<dbReference type="AlphaFoldDB" id="A0A6G1CXE2"/>
<sequence>MPDIPAGIVHVIDSDAALNLPSRPENIAKLDTLIGNGGIRMKCPGWVGGIPCSMLALAMVYY</sequence>